<evidence type="ECO:0000256" key="2">
    <source>
        <dbReference type="SAM" id="Phobius"/>
    </source>
</evidence>
<evidence type="ECO:0000259" key="4">
    <source>
        <dbReference type="SMART" id="SM00408"/>
    </source>
</evidence>
<feature type="domain" description="Immunoglobulin V-set" evidence="3">
    <location>
        <begin position="243"/>
        <end position="323"/>
    </location>
</feature>
<feature type="domain" description="Immunoglobulin" evidence="5">
    <location>
        <begin position="1235"/>
        <end position="1321"/>
    </location>
</feature>
<keyword evidence="7" id="KW-1185">Reference proteome</keyword>
<feature type="domain" description="Immunoglobulin" evidence="5">
    <location>
        <begin position="1005"/>
        <end position="1117"/>
    </location>
</feature>
<proteinExistence type="predicted"/>
<dbReference type="SMART" id="SM00409">
    <property type="entry name" value="IG"/>
    <property type="match status" value="13"/>
</dbReference>
<keyword evidence="2" id="KW-0472">Membrane</keyword>
<protein>
    <recommendedName>
        <fullName evidence="8">Ig-like domain-containing protein</fullName>
    </recommendedName>
</protein>
<dbReference type="SMART" id="SM00408">
    <property type="entry name" value="IGc2"/>
    <property type="match status" value="2"/>
</dbReference>
<evidence type="ECO:0008006" key="8">
    <source>
        <dbReference type="Google" id="ProtNLM"/>
    </source>
</evidence>
<feature type="region of interest" description="Disordered" evidence="1">
    <location>
        <begin position="1325"/>
        <end position="1344"/>
    </location>
</feature>
<feature type="domain" description="Immunoglobulin" evidence="5">
    <location>
        <begin position="1425"/>
        <end position="1509"/>
    </location>
</feature>
<feature type="domain" description="Immunoglobulin" evidence="5">
    <location>
        <begin position="794"/>
        <end position="879"/>
    </location>
</feature>
<feature type="domain" description="Immunoglobulin" evidence="5">
    <location>
        <begin position="587"/>
        <end position="670"/>
    </location>
</feature>
<organism evidence="6 7">
    <name type="scientific">Labeo rohita</name>
    <name type="common">Indian major carp</name>
    <name type="synonym">Cyprinus rohita</name>
    <dbReference type="NCBI Taxonomy" id="84645"/>
    <lineage>
        <taxon>Eukaryota</taxon>
        <taxon>Metazoa</taxon>
        <taxon>Chordata</taxon>
        <taxon>Craniata</taxon>
        <taxon>Vertebrata</taxon>
        <taxon>Euteleostomi</taxon>
        <taxon>Actinopterygii</taxon>
        <taxon>Neopterygii</taxon>
        <taxon>Teleostei</taxon>
        <taxon>Ostariophysi</taxon>
        <taxon>Cypriniformes</taxon>
        <taxon>Cyprinidae</taxon>
        <taxon>Labeoninae</taxon>
        <taxon>Labeonini</taxon>
        <taxon>Labeo</taxon>
    </lineage>
</organism>
<accession>A0A498LRK9</accession>
<dbReference type="PANTHER" id="PTHR11422">
    <property type="entry name" value="T-CELL SURFACE GLYCOPROTEIN CD4"/>
    <property type="match status" value="1"/>
</dbReference>
<name>A0A498LRK9_LABRO</name>
<feature type="domain" description="Immunoglobulin" evidence="5">
    <location>
        <begin position="1604"/>
        <end position="1686"/>
    </location>
</feature>
<evidence type="ECO:0000313" key="7">
    <source>
        <dbReference type="Proteomes" id="UP000290572"/>
    </source>
</evidence>
<feature type="domain" description="Immunoglobulin" evidence="5">
    <location>
        <begin position="1513"/>
        <end position="1603"/>
    </location>
</feature>
<feature type="domain" description="Immunoglobulin subtype 2" evidence="4">
    <location>
        <begin position="431"/>
        <end position="519"/>
    </location>
</feature>
<dbReference type="CDD" id="cd00099">
    <property type="entry name" value="IgV"/>
    <property type="match status" value="1"/>
</dbReference>
<keyword evidence="2" id="KW-1133">Transmembrane helix</keyword>
<dbReference type="InterPro" id="IPR036179">
    <property type="entry name" value="Ig-like_dom_sf"/>
</dbReference>
<reference evidence="6 7" key="1">
    <citation type="submission" date="2018-03" db="EMBL/GenBank/DDBJ databases">
        <title>Draft genome sequence of Rohu Carp (Labeo rohita).</title>
        <authorList>
            <person name="Das P."/>
            <person name="Kushwaha B."/>
            <person name="Joshi C.G."/>
            <person name="Kumar D."/>
            <person name="Nagpure N.S."/>
            <person name="Sahoo L."/>
            <person name="Das S.P."/>
            <person name="Bit A."/>
            <person name="Patnaik S."/>
            <person name="Meher P.K."/>
            <person name="Jayasankar P."/>
            <person name="Koringa P.G."/>
            <person name="Patel N.V."/>
            <person name="Hinsu A.T."/>
            <person name="Kumar R."/>
            <person name="Pandey M."/>
            <person name="Agarwal S."/>
            <person name="Srivastava S."/>
            <person name="Singh M."/>
            <person name="Iquebal M.A."/>
            <person name="Jaiswal S."/>
            <person name="Angadi U.B."/>
            <person name="Kumar N."/>
            <person name="Raza M."/>
            <person name="Shah T.M."/>
            <person name="Rai A."/>
            <person name="Jena J.K."/>
        </authorList>
    </citation>
    <scope>NUCLEOTIDE SEQUENCE [LARGE SCALE GENOMIC DNA]</scope>
    <source>
        <strain evidence="6">DASCIFA01</strain>
        <tissue evidence="6">Testis</tissue>
    </source>
</reference>
<feature type="compositionally biased region" description="Polar residues" evidence="1">
    <location>
        <begin position="1325"/>
        <end position="1336"/>
    </location>
</feature>
<dbReference type="InterPro" id="IPR003598">
    <property type="entry name" value="Ig_sub2"/>
</dbReference>
<dbReference type="InterPro" id="IPR013783">
    <property type="entry name" value="Ig-like_fold"/>
</dbReference>
<feature type="domain" description="Immunoglobulin" evidence="5">
    <location>
        <begin position="887"/>
        <end position="973"/>
    </location>
</feature>
<feature type="transmembrane region" description="Helical" evidence="2">
    <location>
        <begin position="556"/>
        <end position="580"/>
    </location>
</feature>
<feature type="domain" description="Immunoglobulin" evidence="5">
    <location>
        <begin position="35"/>
        <end position="125"/>
    </location>
</feature>
<dbReference type="Pfam" id="PF07686">
    <property type="entry name" value="V-set"/>
    <property type="match status" value="2"/>
</dbReference>
<evidence type="ECO:0000259" key="3">
    <source>
        <dbReference type="SMART" id="SM00406"/>
    </source>
</evidence>
<dbReference type="SUPFAM" id="SSF48726">
    <property type="entry name" value="Immunoglobulin"/>
    <property type="match status" value="3"/>
</dbReference>
<feature type="domain" description="Immunoglobulin V-set" evidence="3">
    <location>
        <begin position="435"/>
        <end position="514"/>
    </location>
</feature>
<dbReference type="Gene3D" id="2.60.40.10">
    <property type="entry name" value="Immunoglobulins"/>
    <property type="match status" value="8"/>
</dbReference>
<dbReference type="InterPro" id="IPR003599">
    <property type="entry name" value="Ig_sub"/>
</dbReference>
<feature type="transmembrane region" description="Helical" evidence="2">
    <location>
        <begin position="1139"/>
        <end position="1165"/>
    </location>
</feature>
<gene>
    <name evidence="6" type="ORF">ROHU_030431</name>
</gene>
<feature type="domain" description="Immunoglobulin" evidence="5">
    <location>
        <begin position="679"/>
        <end position="765"/>
    </location>
</feature>
<dbReference type="Proteomes" id="UP000290572">
    <property type="component" value="Unassembled WGS sequence"/>
</dbReference>
<dbReference type="SMART" id="SM00406">
    <property type="entry name" value="IGv"/>
    <property type="match status" value="2"/>
</dbReference>
<dbReference type="STRING" id="84645.A0A498LRK9"/>
<evidence type="ECO:0000256" key="1">
    <source>
        <dbReference type="SAM" id="MobiDB-lite"/>
    </source>
</evidence>
<keyword evidence="2" id="KW-0812">Transmembrane</keyword>
<dbReference type="PANTHER" id="PTHR11422:SF10">
    <property type="entry name" value="IG-LIKE DOMAIN-CONTAINING PROTEIN"/>
    <property type="match status" value="1"/>
</dbReference>
<comment type="caution">
    <text evidence="6">The sequence shown here is derived from an EMBL/GenBank/DDBJ whole genome shotgun (WGS) entry which is preliminary data.</text>
</comment>
<dbReference type="EMBL" id="QBIY01013173">
    <property type="protein sequence ID" value="RXN10800.1"/>
    <property type="molecule type" value="Genomic_DNA"/>
</dbReference>
<feature type="domain" description="Immunoglobulin" evidence="5">
    <location>
        <begin position="127"/>
        <end position="209"/>
    </location>
</feature>
<dbReference type="InterPro" id="IPR013106">
    <property type="entry name" value="Ig_V-set"/>
</dbReference>
<feature type="domain" description="Immunoglobulin" evidence="5">
    <location>
        <begin position="425"/>
        <end position="532"/>
    </location>
</feature>
<evidence type="ECO:0000259" key="5">
    <source>
        <dbReference type="SMART" id="SM00409"/>
    </source>
</evidence>
<sequence>MFAENITPQIEWFMFNWFWKLLLLPFCVIYTETTSIHVPGKKGGNATLPCGFEARDILDVFLKSLSKNIPVCKTDECSGRIIKKGACDIIIKDLRLSDAGKYILRVHYRNDQEELKQQTREYHLHIDVEIFVKTGEELKLDVLFSNADKVLTNSSGEWREVWNRTDGVLDHHMTDTDGNLTIKVFTANDTGTYRVLDSKGEILITVTVTESSTLSKEMQINTDDDKTDIQGSSDLLRVQIGESISLNCSMRNRYEIAWYHFRSEQQLDLLISAEKDESGRRLLTNYNPNSTRLKLTADTWVTRATLVISGVTGSDSGLYFCGTKSDAPEMFFDKPNRLEIEEEPKEVDNTGLYETEKPTECDNTDEVSVKIGEELKLDVLSNADKGLWLLIAFAVIRAISSHFDALDEIPICRDSAYYASVQGSSDLLRVQKGESISLNCSMRNRYEINWYLLRYEKLDLLISAEKDKTGRRLLINYNPYVTRVKMTADTWVTRATVDISGVTESDSGLYFCGTKSDAPEMFFDKPIRLEIKGLTVVQETKEEADNTDGVKLTERVFMYGGVGLAVLVFFVATFITGRIIHYCVTSTKLVIEQRGGYVILPCDFEDREIAEIEFSRSENSTVCWNKECERDRIFKKENCDIVIKNLSFSDAGKYILRFSYVNNQSELEQQNRTYQLHIHDEVSVKIGEELKLDVLLPNADKVEHQGRRSTGWKEDWSRTDGVQSERLTIRDGNLIISHFTARDAGTYIVLDSEGNIMIMVTVRVSSTVSRTELELKGKLNYTGYDKPNYTTKPQEITTVVEQKGGYVTLPCEQEDSEIIEFGFSRSENSTVCQNKKCESDRIFKKENCGIVIKNLSFSDAGKYILRFSYINNQTMLEQIRTYQLCVDDEISVKIGEELKLDVLLPNADKVQHQGRRSTGWKEDWSRSDGVQSERLTIRDGNLTISHFTARDAGTYEVLDPEGNILIMVKVSVSSTVSSTELESEGKLNYTGCDKPNDTKQQRTSAIPVTGEKGGKVTLPCEYETNTIFHTDLINRISVKTGEELKMDVLLPNADKVETNSGGEWRKVWKRGHRVWRDQMIDNDGNQIIKEFKANDAGTYRVLDSEGNILITVTVTVSTIQSLDNTDKGETDDTQQLQKLILAVGVCLGILVALAVIVIVITVTILQHQQRDYIQVQGQENTELPEVLGLNISTSPSYYLTVNVKFLIKYQQEIAVMSWTTPKLMERKKGDSVTLQYEISVKIGEELKLDVLLPNADKVQHQSRRSTGWKEDWSRSKGVQSERRTIRDENLTISHFTARDAGTYEVLDPNGKILIMVTVRVSSTAFTESDSKGQLNTNDDKPYDGEKYNEVSVKSGEELLLSEADKAQHQSRITKRKEDWSRNDIQSKRMTDNGGNQIINEYMDSDAETYNVLDSEGETLIGMTLRDEISVKKGEELKLDVLLSNAYKVVHWTKRSTGWREDWNRSHGVRSDRMTIRDGNLIINNFTATDAGTYEVLDSEGEILIMVTVTGNSAVLVTGEKGGNVILPCKFEARQISVIVLSSGSKNILVCGSEGCDGENSRVFKEGACDIVIKDLRLSDAGKYILNVYHNNDQLEPQTKYLHIQDEISVKTGDQLKLPVLLASTDKVETNSSGKWKEVWRRDHGVQSDRMNDRDGNLTINEFMDSDAGTYRVLDSEGEVLITVTVTVCAYGFWDYLMSA</sequence>
<feature type="domain" description="Immunoglobulin subtype 2" evidence="4">
    <location>
        <begin position="239"/>
        <end position="328"/>
    </location>
</feature>
<feature type="domain" description="Immunoglobulin" evidence="5">
    <location>
        <begin position="233"/>
        <end position="341"/>
    </location>
</feature>
<evidence type="ECO:0000313" key="6">
    <source>
        <dbReference type="EMBL" id="RXN10800.1"/>
    </source>
</evidence>